<evidence type="ECO:0000313" key="4">
    <source>
        <dbReference type="Proteomes" id="UP000289152"/>
    </source>
</evidence>
<comment type="caution">
    <text evidence="3">The sequence shown here is derived from an EMBL/GenBank/DDBJ whole genome shotgun (WGS) entry which is preliminary data.</text>
</comment>
<gene>
    <name evidence="3" type="ORF">M231_04992</name>
</gene>
<protein>
    <recommendedName>
        <fullName evidence="5">Transaldolase</fullName>
    </recommendedName>
</protein>
<sequence>MTKQFRSLLEKLEEEVMNIDVDCADPDVALAMPFKPHNQTSNQDIITGALMNPLYKDLVMETITKYKSEPWEIIYDRVAVAICKQNIVNIQDRVLLQVSCHILHDTEAVLTHARRYDQFFKEAGIGRDKYCIKIPIVGPSMVAAKILNAEGIRTLGTSLFGLSQAIAAAQAGCLMVSPYYNECDAHANRSLWPDVEDPATQHPSSFRIISYLQAYEELYKRTGKEQPKVMSASYITAKEVVASGEIGCWAVTLPPVLLKELAETPDDSPPSGIPKPNHPYMHRPSLSKRLAHMVGLDPLAGKEWEGNQASLDVDYLADGGAALEEAMKKDAVVLPRLKQAVDLFNGREDEGKEWILKTLKTLA</sequence>
<feature type="compositionally biased region" description="Pro residues" evidence="2">
    <location>
        <begin position="267"/>
        <end position="277"/>
    </location>
</feature>
<proteinExistence type="predicted"/>
<dbReference type="PANTHER" id="PTHR10683">
    <property type="entry name" value="TRANSALDOLASE"/>
    <property type="match status" value="1"/>
</dbReference>
<evidence type="ECO:0000313" key="3">
    <source>
        <dbReference type="EMBL" id="RXK37743.1"/>
    </source>
</evidence>
<dbReference type="Proteomes" id="UP000289152">
    <property type="component" value="Unassembled WGS sequence"/>
</dbReference>
<accession>A0A4Q1BJ63</accession>
<dbReference type="PANTHER" id="PTHR10683:SF39">
    <property type="entry name" value="TRANSALDOLASE"/>
    <property type="match status" value="1"/>
</dbReference>
<evidence type="ECO:0000256" key="1">
    <source>
        <dbReference type="ARBA" id="ARBA00023270"/>
    </source>
</evidence>
<feature type="region of interest" description="Disordered" evidence="2">
    <location>
        <begin position="262"/>
        <end position="282"/>
    </location>
</feature>
<dbReference type="SUPFAM" id="SSF51569">
    <property type="entry name" value="Aldolase"/>
    <property type="match status" value="1"/>
</dbReference>
<dbReference type="EMBL" id="SDIL01000061">
    <property type="protein sequence ID" value="RXK37743.1"/>
    <property type="molecule type" value="Genomic_DNA"/>
</dbReference>
<dbReference type="InterPro" id="IPR013785">
    <property type="entry name" value="Aldolase_TIM"/>
</dbReference>
<dbReference type="InParanoid" id="A0A4Q1BJ63"/>
<dbReference type="VEuPathDB" id="FungiDB:TREMEDRAFT_32879"/>
<dbReference type="Pfam" id="PF00923">
    <property type="entry name" value="TAL_FSA"/>
    <property type="match status" value="1"/>
</dbReference>
<reference evidence="3 4" key="1">
    <citation type="submission" date="2016-06" db="EMBL/GenBank/DDBJ databases">
        <title>Evolution of pathogenesis and genome organization in the Tremellales.</title>
        <authorList>
            <person name="Cuomo C."/>
            <person name="Litvintseva A."/>
            <person name="Heitman J."/>
            <person name="Chen Y."/>
            <person name="Sun S."/>
            <person name="Springer D."/>
            <person name="Dromer F."/>
            <person name="Young S."/>
            <person name="Zeng Q."/>
            <person name="Chapman S."/>
            <person name="Gujja S."/>
            <person name="Saif S."/>
            <person name="Birren B."/>
        </authorList>
    </citation>
    <scope>NUCLEOTIDE SEQUENCE [LARGE SCALE GENOMIC DNA]</scope>
    <source>
        <strain evidence="3 4">ATCC 28783</strain>
    </source>
</reference>
<keyword evidence="4" id="KW-1185">Reference proteome</keyword>
<dbReference type="GO" id="GO:0009052">
    <property type="term" value="P:pentose-phosphate shunt, non-oxidative branch"/>
    <property type="evidence" value="ECO:0007669"/>
    <property type="project" value="TreeGrafter"/>
</dbReference>
<dbReference type="Gene3D" id="3.20.20.70">
    <property type="entry name" value="Aldolase class I"/>
    <property type="match status" value="1"/>
</dbReference>
<evidence type="ECO:0008006" key="5">
    <source>
        <dbReference type="Google" id="ProtNLM"/>
    </source>
</evidence>
<dbReference type="OrthoDB" id="1711136at2759"/>
<dbReference type="STRING" id="5217.A0A4Q1BJ63"/>
<dbReference type="GO" id="GO:0005975">
    <property type="term" value="P:carbohydrate metabolic process"/>
    <property type="evidence" value="ECO:0007669"/>
    <property type="project" value="InterPro"/>
</dbReference>
<dbReference type="InterPro" id="IPR001585">
    <property type="entry name" value="TAL/FSA"/>
</dbReference>
<name>A0A4Q1BJ63_TREME</name>
<organism evidence="3 4">
    <name type="scientific">Tremella mesenterica</name>
    <name type="common">Jelly fungus</name>
    <dbReference type="NCBI Taxonomy" id="5217"/>
    <lineage>
        <taxon>Eukaryota</taxon>
        <taxon>Fungi</taxon>
        <taxon>Dikarya</taxon>
        <taxon>Basidiomycota</taxon>
        <taxon>Agaricomycotina</taxon>
        <taxon>Tremellomycetes</taxon>
        <taxon>Tremellales</taxon>
        <taxon>Tremellaceae</taxon>
        <taxon>Tremella</taxon>
    </lineage>
</organism>
<dbReference type="GO" id="GO:0004801">
    <property type="term" value="F:transaldolase activity"/>
    <property type="evidence" value="ECO:0007669"/>
    <property type="project" value="TreeGrafter"/>
</dbReference>
<evidence type="ECO:0000256" key="2">
    <source>
        <dbReference type="SAM" id="MobiDB-lite"/>
    </source>
</evidence>
<dbReference type="AlphaFoldDB" id="A0A4Q1BJ63"/>
<keyword evidence="1" id="KW-0704">Schiff base</keyword>